<comment type="caution">
    <text evidence="2">The sequence shown here is derived from an EMBL/GenBank/DDBJ whole genome shotgun (WGS) entry which is preliminary data.</text>
</comment>
<proteinExistence type="predicted"/>
<dbReference type="EMBL" id="JOJR01015196">
    <property type="protein sequence ID" value="RCN24963.1"/>
    <property type="molecule type" value="Genomic_DNA"/>
</dbReference>
<keyword evidence="3" id="KW-1185">Reference proteome</keyword>
<gene>
    <name evidence="2" type="ORF">ANCCAN_29328</name>
</gene>
<dbReference type="OrthoDB" id="5872642at2759"/>
<reference evidence="2 3" key="1">
    <citation type="submission" date="2014-10" db="EMBL/GenBank/DDBJ databases">
        <title>Draft genome of the hookworm Ancylostoma caninum.</title>
        <authorList>
            <person name="Mitreva M."/>
        </authorList>
    </citation>
    <scope>NUCLEOTIDE SEQUENCE [LARGE SCALE GENOMIC DNA]</scope>
    <source>
        <strain evidence="2 3">Baltimore</strain>
    </source>
</reference>
<evidence type="ECO:0000313" key="2">
    <source>
        <dbReference type="EMBL" id="RCN24963.1"/>
    </source>
</evidence>
<feature type="region of interest" description="Disordered" evidence="1">
    <location>
        <begin position="62"/>
        <end position="106"/>
    </location>
</feature>
<name>A0A368EYY6_ANCCA</name>
<organism evidence="2 3">
    <name type="scientific">Ancylostoma caninum</name>
    <name type="common">Dog hookworm</name>
    <dbReference type="NCBI Taxonomy" id="29170"/>
    <lineage>
        <taxon>Eukaryota</taxon>
        <taxon>Metazoa</taxon>
        <taxon>Ecdysozoa</taxon>
        <taxon>Nematoda</taxon>
        <taxon>Chromadorea</taxon>
        <taxon>Rhabditida</taxon>
        <taxon>Rhabditina</taxon>
        <taxon>Rhabditomorpha</taxon>
        <taxon>Strongyloidea</taxon>
        <taxon>Ancylostomatidae</taxon>
        <taxon>Ancylostomatinae</taxon>
        <taxon>Ancylostoma</taxon>
    </lineage>
</organism>
<feature type="compositionally biased region" description="Polar residues" evidence="1">
    <location>
        <begin position="68"/>
        <end position="81"/>
    </location>
</feature>
<protein>
    <submittedName>
        <fullName evidence="2">Uncharacterized protein</fullName>
    </submittedName>
</protein>
<accession>A0A368EYY6</accession>
<feature type="non-terminal residue" evidence="2">
    <location>
        <position position="1"/>
    </location>
</feature>
<evidence type="ECO:0000313" key="3">
    <source>
        <dbReference type="Proteomes" id="UP000252519"/>
    </source>
</evidence>
<evidence type="ECO:0000256" key="1">
    <source>
        <dbReference type="SAM" id="MobiDB-lite"/>
    </source>
</evidence>
<dbReference type="Proteomes" id="UP000252519">
    <property type="component" value="Unassembled WGS sequence"/>
</dbReference>
<sequence length="106" mass="11990">SKYVSSSGEAEDYYAPGQLRPTYGESRCASVKQRHGGGRRISAAELENLMIRQGERQTYQPIAYDQDSIGSQTPKKYNSVSDMKRRKQRVAASPQGLHRSYDYQVL</sequence>
<dbReference type="AlphaFoldDB" id="A0A368EYY6"/>
<dbReference type="STRING" id="29170.A0A368EYY6"/>